<reference evidence="3" key="1">
    <citation type="submission" date="2025-08" db="UniProtKB">
        <authorList>
            <consortium name="Ensembl"/>
        </authorList>
    </citation>
    <scope>IDENTIFICATION</scope>
</reference>
<dbReference type="Proteomes" id="UP000261540">
    <property type="component" value="Unplaced"/>
</dbReference>
<dbReference type="PANTHER" id="PTHR46333:SF3">
    <property type="entry name" value="KYPHOSCOLIOSIS PEPTIDASE"/>
    <property type="match status" value="1"/>
</dbReference>
<dbReference type="Pfam" id="PF23265">
    <property type="entry name" value="Ig-like_KY"/>
    <property type="match status" value="2"/>
</dbReference>
<feature type="signal peptide" evidence="1">
    <location>
        <begin position="1"/>
        <end position="31"/>
    </location>
</feature>
<dbReference type="GO" id="GO:0007517">
    <property type="term" value="P:muscle organ development"/>
    <property type="evidence" value="ECO:0007669"/>
    <property type="project" value="TreeGrafter"/>
</dbReference>
<dbReference type="InterPro" id="IPR002931">
    <property type="entry name" value="Transglutaminase-like"/>
</dbReference>
<dbReference type="GeneTree" id="ENSGT00390000002887"/>
<organism evidence="3 4">
    <name type="scientific">Paramormyrops kingsleyae</name>
    <dbReference type="NCBI Taxonomy" id="1676925"/>
    <lineage>
        <taxon>Eukaryota</taxon>
        <taxon>Metazoa</taxon>
        <taxon>Chordata</taxon>
        <taxon>Craniata</taxon>
        <taxon>Vertebrata</taxon>
        <taxon>Euteleostomi</taxon>
        <taxon>Actinopterygii</taxon>
        <taxon>Neopterygii</taxon>
        <taxon>Teleostei</taxon>
        <taxon>Osteoglossocephala</taxon>
        <taxon>Osteoglossomorpha</taxon>
        <taxon>Osteoglossiformes</taxon>
        <taxon>Mormyridae</taxon>
        <taxon>Paramormyrops</taxon>
    </lineage>
</organism>
<feature type="chain" id="PRO_5017271978" evidence="1">
    <location>
        <begin position="32"/>
        <end position="709"/>
    </location>
</feature>
<evidence type="ECO:0000313" key="3">
    <source>
        <dbReference type="Ensembl" id="ENSPKIP00000015730.1"/>
    </source>
</evidence>
<dbReference type="InterPro" id="IPR038765">
    <property type="entry name" value="Papain-like_cys_pep_sf"/>
</dbReference>
<dbReference type="GO" id="GO:0005737">
    <property type="term" value="C:cytoplasm"/>
    <property type="evidence" value="ECO:0007669"/>
    <property type="project" value="TreeGrafter"/>
</dbReference>
<evidence type="ECO:0000313" key="4">
    <source>
        <dbReference type="Proteomes" id="UP000261540"/>
    </source>
</evidence>
<evidence type="ECO:0000256" key="1">
    <source>
        <dbReference type="SAM" id="SignalP"/>
    </source>
</evidence>
<evidence type="ECO:0000259" key="2">
    <source>
        <dbReference type="SMART" id="SM00460"/>
    </source>
</evidence>
<dbReference type="PANTHER" id="PTHR46333">
    <property type="entry name" value="CYTOKINESIS PROTEIN 3"/>
    <property type="match status" value="1"/>
</dbReference>
<proteinExistence type="predicted"/>
<dbReference type="Gene3D" id="3.10.620.30">
    <property type="match status" value="1"/>
</dbReference>
<dbReference type="InterPro" id="IPR052557">
    <property type="entry name" value="CAP/Cytokinesis_protein"/>
</dbReference>
<sequence>MAWFLFASGKAPLVSLSFTLLLASLYDSTLCLGVSQGERKRPKTTQWMVMGSKVGDECQCIGLTLWGFQNMPEIHILCLFLFPMSSIVTVNIQPSPRTLPRSTATQREQTDKSVECNVNGNREVVTVEIHPKKRTANLVKKFSFGKGKVTSRNEAVYENEGYVNDQNGTKVSNAILLAYPWDGSTLKSMRIDLNQFKQLDAYASEVRASSSVEVLVRDLLRGTSSDVEKLRAIWVWVTHHIAYDMEGYRNPNLRSASPDDVLRTGRAVCAGYSSLVQRMCSLAGIECKELSGYSKGAGYKLGNRFRGESDHAWNAVRLAGSWHLLDATWGAGHVTDNVSQFEFKYNEFYFLTHPALFVGDHFPLEGQWQLLRPQISLKQFEDAAFRKSCFYNSGLLSSQPESWLIHSDQKTTITIKSSSPTLFMQTLNDKENHGILTLKPDGMMLDVYPPEIGKHSLKIYCRDPDSTEKMYNSALHYEIQCKAVDRGLNLPEDLKNPMGPSWMSEQSGLCDPSQRDSLVHTADGRCSFSFRVDSHWEFLSMLSTEVFRMTDDEQRRHTFMSRTVDRVKFQVQIPRPGLYQLCIYGKERTMAGSFSNVCNYLISCTNPKVSWPVFPLKYTTWQEHYELVEPLSGVLPANRTIRFKMRVPGVSQVSVQGKATQDLCLDTDGFWNGCCSTAGCLDLSVMIRENPNDLTRSFILNYQVGGKSD</sequence>
<dbReference type="SUPFAM" id="SSF54001">
    <property type="entry name" value="Cysteine proteinases"/>
    <property type="match status" value="1"/>
</dbReference>
<reference evidence="3" key="2">
    <citation type="submission" date="2025-09" db="UniProtKB">
        <authorList>
            <consortium name="Ensembl"/>
        </authorList>
    </citation>
    <scope>IDENTIFICATION</scope>
</reference>
<dbReference type="Pfam" id="PF01841">
    <property type="entry name" value="Transglut_core"/>
    <property type="match status" value="1"/>
</dbReference>
<dbReference type="Ensembl" id="ENSPKIT00000040203.1">
    <property type="protein sequence ID" value="ENSPKIP00000015730.1"/>
    <property type="gene ID" value="ENSPKIG00000002324.1"/>
</dbReference>
<dbReference type="GO" id="GO:0007528">
    <property type="term" value="P:neuromuscular junction development"/>
    <property type="evidence" value="ECO:0007669"/>
    <property type="project" value="TreeGrafter"/>
</dbReference>
<accession>A0A3B3RCT5</accession>
<dbReference type="InterPro" id="IPR056564">
    <property type="entry name" value="Ig-like_KY"/>
</dbReference>
<dbReference type="AlphaFoldDB" id="A0A3B3RCT5"/>
<dbReference type="SMART" id="SM00460">
    <property type="entry name" value="TGc"/>
    <property type="match status" value="1"/>
</dbReference>
<keyword evidence="1" id="KW-0732">Signal</keyword>
<name>A0A3B3RCT5_9TELE</name>
<protein>
    <submittedName>
        <fullName evidence="3">Kyphoscoliosis peptidase</fullName>
    </submittedName>
</protein>
<feature type="domain" description="Transglutaminase-like" evidence="2">
    <location>
        <begin position="261"/>
        <end position="329"/>
    </location>
</feature>
<dbReference type="STRING" id="1676925.ENSPKIP00000015730"/>
<keyword evidence="4" id="KW-1185">Reference proteome</keyword>